<keyword evidence="2" id="KW-0732">Signal</keyword>
<comment type="caution">
    <text evidence="4">The sequence shown here is derived from an EMBL/GenBank/DDBJ whole genome shotgun (WGS) entry which is preliminary data.</text>
</comment>
<evidence type="ECO:0000313" key="4">
    <source>
        <dbReference type="EMBL" id="STV78589.1"/>
    </source>
</evidence>
<dbReference type="GO" id="GO:0016020">
    <property type="term" value="C:membrane"/>
    <property type="evidence" value="ECO:0007669"/>
    <property type="project" value="UniProtKB-SubCell"/>
</dbReference>
<organism evidence="4 5">
    <name type="scientific">Klebsiella michiganensis</name>
    <dbReference type="NCBI Taxonomy" id="1134687"/>
    <lineage>
        <taxon>Bacteria</taxon>
        <taxon>Pseudomonadati</taxon>
        <taxon>Pseudomonadota</taxon>
        <taxon>Gammaproteobacteria</taxon>
        <taxon>Enterobacterales</taxon>
        <taxon>Enterobacteriaceae</taxon>
        <taxon>Klebsiella/Raoultella group</taxon>
        <taxon>Klebsiella</taxon>
    </lineage>
</organism>
<gene>
    <name evidence="4" type="primary">pulD_2</name>
    <name evidence="4" type="ORF">NCTC11685_02256</name>
</gene>
<name>A0A7H4N5C9_9ENTR</name>
<keyword evidence="3" id="KW-0472">Membrane</keyword>
<dbReference type="Proteomes" id="UP000254863">
    <property type="component" value="Unassembled WGS sequence"/>
</dbReference>
<comment type="subcellular location">
    <subcellularLocation>
        <location evidence="1">Membrane</location>
    </subcellularLocation>
</comment>
<dbReference type="EMBL" id="UGMS01000001">
    <property type="protein sequence ID" value="STV78589.1"/>
    <property type="molecule type" value="Genomic_DNA"/>
</dbReference>
<dbReference type="AlphaFoldDB" id="A0A7H4N5C9"/>
<dbReference type="GO" id="GO:0009306">
    <property type="term" value="P:protein secretion"/>
    <property type="evidence" value="ECO:0007669"/>
    <property type="project" value="TreeGrafter"/>
</dbReference>
<evidence type="ECO:0000256" key="1">
    <source>
        <dbReference type="ARBA" id="ARBA00004370"/>
    </source>
</evidence>
<dbReference type="PANTHER" id="PTHR30332:SF24">
    <property type="entry name" value="SECRETIN GSPD-RELATED"/>
    <property type="match status" value="1"/>
</dbReference>
<evidence type="ECO:0000313" key="5">
    <source>
        <dbReference type="Proteomes" id="UP000254863"/>
    </source>
</evidence>
<protein>
    <submittedName>
        <fullName evidence="4">General secretion pathway protein D</fullName>
    </submittedName>
</protein>
<dbReference type="InterPro" id="IPR050810">
    <property type="entry name" value="Bact_Secretion_Sys_Channel"/>
</dbReference>
<dbReference type="PANTHER" id="PTHR30332">
    <property type="entry name" value="PROBABLE GENERAL SECRETION PATHWAY PROTEIN D"/>
    <property type="match status" value="1"/>
</dbReference>
<reference evidence="4 5" key="1">
    <citation type="submission" date="2018-06" db="EMBL/GenBank/DDBJ databases">
        <authorList>
            <consortium name="Pathogen Informatics"/>
            <person name="Doyle S."/>
        </authorList>
    </citation>
    <scope>NUCLEOTIDE SEQUENCE [LARGE SCALE GENOMIC DNA]</scope>
    <source>
        <strain evidence="4 5">NCTC11685</strain>
    </source>
</reference>
<evidence type="ECO:0000256" key="2">
    <source>
        <dbReference type="ARBA" id="ARBA00022729"/>
    </source>
</evidence>
<sequence>MRDLEGVIAQLDIRRAQVLVEAIIAEVQDADGLNLGIQWANKNSGMSQFTNTGLPITTAIAGANQYKKEGAVDRLDCQYAQRS</sequence>
<proteinExistence type="predicted"/>
<dbReference type="GO" id="GO:0015627">
    <property type="term" value="C:type II protein secretion system complex"/>
    <property type="evidence" value="ECO:0007669"/>
    <property type="project" value="TreeGrafter"/>
</dbReference>
<evidence type="ECO:0000256" key="3">
    <source>
        <dbReference type="ARBA" id="ARBA00023136"/>
    </source>
</evidence>
<accession>A0A7H4N5C9</accession>